<dbReference type="EMBL" id="MU157852">
    <property type="protein sequence ID" value="KAF9528471.1"/>
    <property type="molecule type" value="Genomic_DNA"/>
</dbReference>
<protein>
    <submittedName>
        <fullName evidence="2">Uncharacterized protein</fullName>
    </submittedName>
</protein>
<feature type="compositionally biased region" description="Polar residues" evidence="1">
    <location>
        <begin position="650"/>
        <end position="668"/>
    </location>
</feature>
<feature type="compositionally biased region" description="Acidic residues" evidence="1">
    <location>
        <begin position="956"/>
        <end position="971"/>
    </location>
</feature>
<keyword evidence="3" id="KW-1185">Reference proteome</keyword>
<feature type="compositionally biased region" description="Low complexity" evidence="1">
    <location>
        <begin position="990"/>
        <end position="999"/>
    </location>
</feature>
<organism evidence="2 3">
    <name type="scientific">Crepidotus variabilis</name>
    <dbReference type="NCBI Taxonomy" id="179855"/>
    <lineage>
        <taxon>Eukaryota</taxon>
        <taxon>Fungi</taxon>
        <taxon>Dikarya</taxon>
        <taxon>Basidiomycota</taxon>
        <taxon>Agaricomycotina</taxon>
        <taxon>Agaricomycetes</taxon>
        <taxon>Agaricomycetidae</taxon>
        <taxon>Agaricales</taxon>
        <taxon>Agaricineae</taxon>
        <taxon>Crepidotaceae</taxon>
        <taxon>Crepidotus</taxon>
    </lineage>
</organism>
<sequence length="1186" mass="128276">MPEEKTALRVLYSINGTQYILARSFVPVPYTLVQYQEIAQHHDLSGGLPHSARYGSVSLKICLDTICRSSPELAQDSSRDFSLYVLDPLESNSAPALMNIPDAAGEPSCAVSAEEQARGVAVGYGLMSWAMTSEETEGIMANGTLIKQPTGQEALEIVFALRETKPSTSNNPSALLQTPSGSQESSSNQPSSSQANVKPLQWYSQGSTFSYQSSATFSRSASTPDLTRETLSSIQLRSKSKAKAPKVPRGSATPMTESDKLMAGDIYIGPLKKKGRPRTTGLEPKISQQSRASSVASTSSVTPFGSEQEVIVIDGSDNESTIVTPKAASGGTIGIEGSKRKRATKVPTIPPFTTAPLVRQPPKPLQTPIALVEVKAEQQDLTVLDLLTPLTATSTLSEPTLPNAALLAALNAIDSFPPSNGTAPSETPPNPVLVEAIRQLLAICAQPTTPAPPPIPVAGTSATLVPQPTAQSAPASNHISRHHRKSSSSQNEVVLLDKENVNPTAFRKHTESKFLDKKLSSEGFSVPSSSHLERPTLGLGLSRRSNEMQSASVPLRSASSLPGSDRSVRKRTLSDFMDEKETGKKGKEKERERRDSSRRRSQAKPDALRHYPGVLAATLPRQDEPANYYRIPLEPWTSPVRPRDNDENKPSPSLQGSPSRSPPKQISPRQKRPAVSSPIRPSKDVRKKYIVPAWARTNTATQPRLSEEARRALEEAKVKKKEERNAARRRAAPSDAKLVGNDPRSSLKADLPLSEREINEQPLPRSQFLVPRQPSISRGPIAASSDGPIIPFPLFASSSRSSSPPPNPPSIPKTPKTPSRPRIHSTPGAEDSLFTPVRRSGASLFGSAFSQRSPCGAPPSILTSPLGNRKKAKLTPTRSLLTGKGIKRLSWSNVTSPKPSDDSLTSEEQKFKLSSSPDEPDETADDLDCPPSSLPIASSDMDINEAYSQPSGDTVGDGEEGDTGIEEDEDDTHVQPVQQHWAGLPPSSPLAPSSPMLFPEETRTDDEEMDELPIATSDSEPDAEMSTFETDITLTENGCPCPIDDTPTNEQCATFTDEDYNTFFSMEASPSSTFQQLSSSTTLDLFEQFTNVNAQSDDIQTSFLESSATTDGLLDPIDFTEFWETFKPLLNDSNDVQVVSEVLSEKQQAPTDLFTADDSQWFPSFTNVDHAKLADDMRSLLSGCLM</sequence>
<feature type="region of interest" description="Disordered" evidence="1">
    <location>
        <begin position="548"/>
        <end position="1008"/>
    </location>
</feature>
<dbReference type="AlphaFoldDB" id="A0A9P6EG43"/>
<reference evidence="2" key="1">
    <citation type="submission" date="2020-11" db="EMBL/GenBank/DDBJ databases">
        <authorList>
            <consortium name="DOE Joint Genome Institute"/>
            <person name="Ahrendt S."/>
            <person name="Riley R."/>
            <person name="Andreopoulos W."/>
            <person name="Labutti K."/>
            <person name="Pangilinan J."/>
            <person name="Ruiz-Duenas F.J."/>
            <person name="Barrasa J.M."/>
            <person name="Sanchez-Garcia M."/>
            <person name="Camarero S."/>
            <person name="Miyauchi S."/>
            <person name="Serrano A."/>
            <person name="Linde D."/>
            <person name="Babiker R."/>
            <person name="Drula E."/>
            <person name="Ayuso-Fernandez I."/>
            <person name="Pacheco R."/>
            <person name="Padilla G."/>
            <person name="Ferreira P."/>
            <person name="Barriuso J."/>
            <person name="Kellner H."/>
            <person name="Castanera R."/>
            <person name="Alfaro M."/>
            <person name="Ramirez L."/>
            <person name="Pisabarro A.G."/>
            <person name="Kuo A."/>
            <person name="Tritt A."/>
            <person name="Lipzen A."/>
            <person name="He G."/>
            <person name="Yan M."/>
            <person name="Ng V."/>
            <person name="Cullen D."/>
            <person name="Martin F."/>
            <person name="Rosso M.-N."/>
            <person name="Henrissat B."/>
            <person name="Hibbett D."/>
            <person name="Martinez A.T."/>
            <person name="Grigoriev I.V."/>
        </authorList>
    </citation>
    <scope>NUCLEOTIDE SEQUENCE</scope>
    <source>
        <strain evidence="2">CBS 506.95</strain>
    </source>
</reference>
<dbReference type="Proteomes" id="UP000807306">
    <property type="component" value="Unassembled WGS sequence"/>
</dbReference>
<feature type="compositionally biased region" description="Basic and acidic residues" evidence="1">
    <location>
        <begin position="705"/>
        <end position="726"/>
    </location>
</feature>
<feature type="compositionally biased region" description="Basic and acidic residues" evidence="1">
    <location>
        <begin position="577"/>
        <end position="595"/>
    </location>
</feature>
<evidence type="ECO:0000313" key="3">
    <source>
        <dbReference type="Proteomes" id="UP000807306"/>
    </source>
</evidence>
<feature type="compositionally biased region" description="Polar residues" evidence="1">
    <location>
        <begin position="461"/>
        <end position="475"/>
    </location>
</feature>
<feature type="region of interest" description="Disordered" evidence="1">
    <location>
        <begin position="339"/>
        <end position="361"/>
    </location>
</feature>
<name>A0A9P6EG43_9AGAR</name>
<feature type="region of interest" description="Disordered" evidence="1">
    <location>
        <begin position="165"/>
        <end position="197"/>
    </location>
</feature>
<feature type="compositionally biased region" description="Polar residues" evidence="1">
    <location>
        <begin position="214"/>
        <end position="237"/>
    </location>
</feature>
<comment type="caution">
    <text evidence="2">The sequence shown here is derived from an EMBL/GenBank/DDBJ whole genome shotgun (WGS) entry which is preliminary data.</text>
</comment>
<feature type="region of interest" description="Disordered" evidence="1">
    <location>
        <begin position="452"/>
        <end position="495"/>
    </location>
</feature>
<evidence type="ECO:0000313" key="2">
    <source>
        <dbReference type="EMBL" id="KAF9528471.1"/>
    </source>
</evidence>
<proteinExistence type="predicted"/>
<feature type="region of interest" description="Disordered" evidence="1">
    <location>
        <begin position="214"/>
        <end position="257"/>
    </location>
</feature>
<feature type="compositionally biased region" description="Polar residues" evidence="1">
    <location>
        <begin position="548"/>
        <end position="562"/>
    </location>
</feature>
<feature type="region of interest" description="Disordered" evidence="1">
    <location>
        <begin position="270"/>
        <end position="300"/>
    </location>
</feature>
<feature type="compositionally biased region" description="Acidic residues" evidence="1">
    <location>
        <begin position="918"/>
        <end position="928"/>
    </location>
</feature>
<feature type="compositionally biased region" description="Pro residues" evidence="1">
    <location>
        <begin position="803"/>
        <end position="812"/>
    </location>
</feature>
<feature type="compositionally biased region" description="Polar residues" evidence="1">
    <location>
        <begin position="166"/>
        <end position="179"/>
    </location>
</feature>
<gene>
    <name evidence="2" type="ORF">CPB83DRAFT_854206</name>
</gene>
<feature type="compositionally biased region" description="Low complexity" evidence="1">
    <location>
        <begin position="180"/>
        <end position="194"/>
    </location>
</feature>
<dbReference type="OrthoDB" id="3199820at2759"/>
<accession>A0A9P6EG43</accession>
<evidence type="ECO:0000256" key="1">
    <source>
        <dbReference type="SAM" id="MobiDB-lite"/>
    </source>
</evidence>
<feature type="compositionally biased region" description="Low complexity" evidence="1">
    <location>
        <begin position="287"/>
        <end position="300"/>
    </location>
</feature>